<name>A0A2P2BWW6_9ZZZZ</name>
<organism evidence="6">
    <name type="scientific">metagenome</name>
    <dbReference type="NCBI Taxonomy" id="256318"/>
    <lineage>
        <taxon>unclassified sequences</taxon>
        <taxon>metagenomes</taxon>
    </lineage>
</organism>
<keyword evidence="3 5" id="KW-1133">Transmembrane helix</keyword>
<evidence type="ECO:0000256" key="5">
    <source>
        <dbReference type="SAM" id="Phobius"/>
    </source>
</evidence>
<dbReference type="AlphaFoldDB" id="A0A2P2BWW6"/>
<proteinExistence type="predicted"/>
<evidence type="ECO:0000256" key="4">
    <source>
        <dbReference type="ARBA" id="ARBA00023136"/>
    </source>
</evidence>
<evidence type="ECO:0000256" key="3">
    <source>
        <dbReference type="ARBA" id="ARBA00022989"/>
    </source>
</evidence>
<dbReference type="InterPro" id="IPR019109">
    <property type="entry name" value="MamF_MmsF"/>
</dbReference>
<evidence type="ECO:0000256" key="2">
    <source>
        <dbReference type="ARBA" id="ARBA00022692"/>
    </source>
</evidence>
<sequence>MRADEEKTWGILAHAGAFVLGFISPLVVWLIYKDRSAWVDRTAKEALNFQISYAIYLFATGLSIILLIGFVLFPIVLIAYYVFMIIGIVKAASMQDYRFPLILRLVS</sequence>
<evidence type="ECO:0000256" key="1">
    <source>
        <dbReference type="ARBA" id="ARBA00004141"/>
    </source>
</evidence>
<reference evidence="6" key="1">
    <citation type="submission" date="2015-08" db="EMBL/GenBank/DDBJ databases">
        <authorList>
            <person name="Babu N.S."/>
            <person name="Beckwith C.J."/>
            <person name="Beseler K.G."/>
            <person name="Brison A."/>
            <person name="Carone J.V."/>
            <person name="Caskin T.P."/>
            <person name="Diamond M."/>
            <person name="Durham M.E."/>
            <person name="Foxe J.M."/>
            <person name="Go M."/>
            <person name="Henderson B.A."/>
            <person name="Jones I.B."/>
            <person name="McGettigan J.A."/>
            <person name="Micheletti S.J."/>
            <person name="Nasrallah M.E."/>
            <person name="Ortiz D."/>
            <person name="Piller C.R."/>
            <person name="Privatt S.R."/>
            <person name="Schneider S.L."/>
            <person name="Sharp S."/>
            <person name="Smith T.C."/>
            <person name="Stanton J.D."/>
            <person name="Ullery H.E."/>
            <person name="Wilson R.J."/>
            <person name="Serrano M.G."/>
            <person name="Buck G."/>
            <person name="Lee V."/>
            <person name="Wang Y."/>
            <person name="Carvalho R."/>
            <person name="Voegtly L."/>
            <person name="Shi R."/>
            <person name="Duckworth R."/>
            <person name="Johnson A."/>
            <person name="Loviza R."/>
            <person name="Walstead R."/>
            <person name="Shah Z."/>
            <person name="Kiflezghi M."/>
            <person name="Wade K."/>
            <person name="Ball S.L."/>
            <person name="Bradley K.W."/>
            <person name="Asai D.J."/>
            <person name="Bowman C.A."/>
            <person name="Russell D.A."/>
            <person name="Pope W.H."/>
            <person name="Jacobs-Sera D."/>
            <person name="Hendrix R.W."/>
            <person name="Hatfull G.F."/>
        </authorList>
    </citation>
    <scope>NUCLEOTIDE SEQUENCE</scope>
</reference>
<evidence type="ECO:0008006" key="7">
    <source>
        <dbReference type="Google" id="ProtNLM"/>
    </source>
</evidence>
<evidence type="ECO:0000313" key="6">
    <source>
        <dbReference type="EMBL" id="CUR54234.1"/>
    </source>
</evidence>
<feature type="transmembrane region" description="Helical" evidence="5">
    <location>
        <begin position="12"/>
        <end position="32"/>
    </location>
</feature>
<gene>
    <name evidence="6" type="ORF">NOCA2140057</name>
</gene>
<accession>A0A2P2BWW6</accession>
<keyword evidence="4 5" id="KW-0472">Membrane</keyword>
<dbReference type="EMBL" id="CZKA01000006">
    <property type="protein sequence ID" value="CUR54234.1"/>
    <property type="molecule type" value="Genomic_DNA"/>
</dbReference>
<feature type="transmembrane region" description="Helical" evidence="5">
    <location>
        <begin position="53"/>
        <end position="72"/>
    </location>
</feature>
<comment type="subcellular location">
    <subcellularLocation>
        <location evidence="1">Membrane</location>
        <topology evidence="1">Multi-pass membrane protein</topology>
    </subcellularLocation>
</comment>
<keyword evidence="2 5" id="KW-0812">Transmembrane</keyword>
<protein>
    <recommendedName>
        <fullName evidence="7">DUF4870 domain-containing protein</fullName>
    </recommendedName>
</protein>
<dbReference type="Pfam" id="PF09685">
    <property type="entry name" value="MamF_MmsF"/>
    <property type="match status" value="1"/>
</dbReference>